<evidence type="ECO:0000313" key="3">
    <source>
        <dbReference type="Proteomes" id="UP000286773"/>
    </source>
</evidence>
<organism evidence="2 3">
    <name type="scientific">Vagococcus acidifermentans</name>
    <dbReference type="NCBI Taxonomy" id="564710"/>
    <lineage>
        <taxon>Bacteria</taxon>
        <taxon>Bacillati</taxon>
        <taxon>Bacillota</taxon>
        <taxon>Bacilli</taxon>
        <taxon>Lactobacillales</taxon>
        <taxon>Enterococcaceae</taxon>
        <taxon>Vagococcus</taxon>
    </lineage>
</organism>
<proteinExistence type="predicted"/>
<comment type="caution">
    <text evidence="2">The sequence shown here is derived from an EMBL/GenBank/DDBJ whole genome shotgun (WGS) entry which is preliminary data.</text>
</comment>
<gene>
    <name evidence="2" type="ORF">CBF27_13840</name>
</gene>
<sequence>MGYIISKVFRSLYWNRWISLLLLAEIMLGMSVFVYSTNLYYAITNEEAAVKVQETDLLLQITTRDESLASNEPAVTLADYQKIQRKRLIKQYLQTK</sequence>
<evidence type="ECO:0000313" key="2">
    <source>
        <dbReference type="EMBL" id="RSU08948.1"/>
    </source>
</evidence>
<protein>
    <submittedName>
        <fullName evidence="2">Uncharacterized protein</fullName>
    </submittedName>
</protein>
<feature type="transmembrane region" description="Helical" evidence="1">
    <location>
        <begin position="20"/>
        <end position="43"/>
    </location>
</feature>
<keyword evidence="1" id="KW-0812">Transmembrane</keyword>
<dbReference type="Proteomes" id="UP000286773">
    <property type="component" value="Unassembled WGS sequence"/>
</dbReference>
<dbReference type="EMBL" id="NGKC01000027">
    <property type="protein sequence ID" value="RSU08948.1"/>
    <property type="molecule type" value="Genomic_DNA"/>
</dbReference>
<dbReference type="AlphaFoldDB" id="A0A430ALG5"/>
<keyword evidence="3" id="KW-1185">Reference proteome</keyword>
<keyword evidence="1" id="KW-0472">Membrane</keyword>
<reference evidence="2 3" key="1">
    <citation type="submission" date="2017-05" db="EMBL/GenBank/DDBJ databases">
        <title>Vagococcus spp. assemblies.</title>
        <authorList>
            <person name="Gulvik C.A."/>
        </authorList>
    </citation>
    <scope>NUCLEOTIDE SEQUENCE [LARGE SCALE GENOMIC DNA]</scope>
    <source>
        <strain evidence="2 3">LMG 24798</strain>
    </source>
</reference>
<name>A0A430ALG5_9ENTE</name>
<keyword evidence="1" id="KW-1133">Transmembrane helix</keyword>
<evidence type="ECO:0000256" key="1">
    <source>
        <dbReference type="SAM" id="Phobius"/>
    </source>
</evidence>
<accession>A0A430ALG5</accession>